<accession>A0A9W9A4S4</accession>
<feature type="transmembrane region" description="Helical" evidence="1">
    <location>
        <begin position="20"/>
        <end position="39"/>
    </location>
</feature>
<dbReference type="Pfam" id="PF20151">
    <property type="entry name" value="DUF6533"/>
    <property type="match status" value="1"/>
</dbReference>
<evidence type="ECO:0000313" key="3">
    <source>
        <dbReference type="EMBL" id="KAJ4474506.1"/>
    </source>
</evidence>
<evidence type="ECO:0000259" key="2">
    <source>
        <dbReference type="Pfam" id="PF20151"/>
    </source>
</evidence>
<keyword evidence="1" id="KW-1133">Transmembrane helix</keyword>
<comment type="caution">
    <text evidence="3">The sequence shown here is derived from an EMBL/GenBank/DDBJ whole genome shotgun (WGS) entry which is preliminary data.</text>
</comment>
<reference evidence="3" key="1">
    <citation type="submission" date="2022-08" db="EMBL/GenBank/DDBJ databases">
        <title>A Global Phylogenomic Analysis of the Shiitake Genus Lentinula.</title>
        <authorList>
            <consortium name="DOE Joint Genome Institute"/>
            <person name="Sierra-Patev S."/>
            <person name="Min B."/>
            <person name="Naranjo-Ortiz M."/>
            <person name="Looney B."/>
            <person name="Konkel Z."/>
            <person name="Slot J.C."/>
            <person name="Sakamoto Y."/>
            <person name="Steenwyk J.L."/>
            <person name="Rokas A."/>
            <person name="Carro J."/>
            <person name="Camarero S."/>
            <person name="Ferreira P."/>
            <person name="Molpeceres G."/>
            <person name="Ruiz-Duenas F.J."/>
            <person name="Serrano A."/>
            <person name="Henrissat B."/>
            <person name="Drula E."/>
            <person name="Hughes K.W."/>
            <person name="Mata J.L."/>
            <person name="Ishikawa N.K."/>
            <person name="Vargas-Isla R."/>
            <person name="Ushijima S."/>
            <person name="Smith C.A."/>
            <person name="Ahrendt S."/>
            <person name="Andreopoulos W."/>
            <person name="He G."/>
            <person name="Labutti K."/>
            <person name="Lipzen A."/>
            <person name="Ng V."/>
            <person name="Riley R."/>
            <person name="Sandor L."/>
            <person name="Barry K."/>
            <person name="Martinez A.T."/>
            <person name="Xiao Y."/>
            <person name="Gibbons J.G."/>
            <person name="Terashima K."/>
            <person name="Grigoriev I.V."/>
            <person name="Hibbett D.S."/>
        </authorList>
    </citation>
    <scope>NUCLEOTIDE SEQUENCE</scope>
    <source>
        <strain evidence="3">JLM2183</strain>
    </source>
</reference>
<protein>
    <recommendedName>
        <fullName evidence="2">DUF6533 domain-containing protein</fullName>
    </recommendedName>
</protein>
<dbReference type="Proteomes" id="UP001150266">
    <property type="component" value="Unassembled WGS sequence"/>
</dbReference>
<evidence type="ECO:0000313" key="4">
    <source>
        <dbReference type="Proteomes" id="UP001150266"/>
    </source>
</evidence>
<sequence length="139" mass="15811">MDTILTQGSIIGYLSDQSILSYFVVSCTALFLYDWILMLPVEIEFVWTANLLVPSNVLYIIQRYMPFVDTIASPYIFLFAKPINPDICHVLYDISGCIVEEGFQINDRPAFILLVLLDTQLLYVSQVSTVTHMYVPSIS</sequence>
<dbReference type="OrthoDB" id="2958007at2759"/>
<evidence type="ECO:0000256" key="1">
    <source>
        <dbReference type="SAM" id="Phobius"/>
    </source>
</evidence>
<organism evidence="3 4">
    <name type="scientific">Lentinula aciculospora</name>
    <dbReference type="NCBI Taxonomy" id="153920"/>
    <lineage>
        <taxon>Eukaryota</taxon>
        <taxon>Fungi</taxon>
        <taxon>Dikarya</taxon>
        <taxon>Basidiomycota</taxon>
        <taxon>Agaricomycotina</taxon>
        <taxon>Agaricomycetes</taxon>
        <taxon>Agaricomycetidae</taxon>
        <taxon>Agaricales</taxon>
        <taxon>Marasmiineae</taxon>
        <taxon>Omphalotaceae</taxon>
        <taxon>Lentinula</taxon>
    </lineage>
</organism>
<dbReference type="InterPro" id="IPR045340">
    <property type="entry name" value="DUF6533"/>
</dbReference>
<keyword evidence="4" id="KW-1185">Reference proteome</keyword>
<gene>
    <name evidence="3" type="ORF">J3R30DRAFT_3684624</name>
</gene>
<name>A0A9W9A4S4_9AGAR</name>
<keyword evidence="1" id="KW-0472">Membrane</keyword>
<dbReference type="AlphaFoldDB" id="A0A9W9A4S4"/>
<dbReference type="EMBL" id="JAOTPV010000016">
    <property type="protein sequence ID" value="KAJ4474506.1"/>
    <property type="molecule type" value="Genomic_DNA"/>
</dbReference>
<keyword evidence="1" id="KW-0812">Transmembrane</keyword>
<proteinExistence type="predicted"/>
<feature type="domain" description="DUF6533" evidence="2">
    <location>
        <begin position="22"/>
        <end position="68"/>
    </location>
</feature>